<evidence type="ECO:0000256" key="1">
    <source>
        <dbReference type="ARBA" id="ARBA00001931"/>
    </source>
</evidence>
<keyword evidence="7 8" id="KW-0408">Iron</keyword>
<dbReference type="InterPro" id="IPR017511">
    <property type="entry name" value="PQQ_mDH"/>
</dbReference>
<evidence type="ECO:0000256" key="9">
    <source>
        <dbReference type="SAM" id="SignalP"/>
    </source>
</evidence>
<evidence type="ECO:0000256" key="5">
    <source>
        <dbReference type="ARBA" id="ARBA00022729"/>
    </source>
</evidence>
<evidence type="ECO:0000256" key="8">
    <source>
        <dbReference type="PROSITE-ProRule" id="PRU00433"/>
    </source>
</evidence>
<keyword evidence="5 9" id="KW-0732">Signal</keyword>
<dbReference type="Pfam" id="PF01011">
    <property type="entry name" value="PQQ"/>
    <property type="match status" value="2"/>
</dbReference>
<feature type="chain" id="PRO_5038101171" evidence="9">
    <location>
        <begin position="22"/>
        <end position="719"/>
    </location>
</feature>
<dbReference type="InterPro" id="IPR018391">
    <property type="entry name" value="PQQ_b-propeller_rpt"/>
</dbReference>
<feature type="signal peptide" evidence="9">
    <location>
        <begin position="1"/>
        <end position="21"/>
    </location>
</feature>
<keyword evidence="4 8" id="KW-0479">Metal-binding</keyword>
<comment type="caution">
    <text evidence="11">The sequence shown here is derived from an EMBL/GenBank/DDBJ whole genome shotgun (WGS) entry which is preliminary data.</text>
</comment>
<comment type="cofactor">
    <cofactor evidence="1">
        <name>pyrroloquinoline quinone</name>
        <dbReference type="ChEBI" id="CHEBI:58442"/>
    </cofactor>
</comment>
<evidence type="ECO:0000256" key="3">
    <source>
        <dbReference type="ARBA" id="ARBA00022617"/>
    </source>
</evidence>
<dbReference type="Gene3D" id="1.10.760.10">
    <property type="entry name" value="Cytochrome c-like domain"/>
    <property type="match status" value="1"/>
</dbReference>
<protein>
    <submittedName>
        <fullName evidence="11">PQQ-binding-like beta-propeller repeat protein</fullName>
    </submittedName>
</protein>
<dbReference type="SMART" id="SM00564">
    <property type="entry name" value="PQQ"/>
    <property type="match status" value="4"/>
</dbReference>
<evidence type="ECO:0000259" key="10">
    <source>
        <dbReference type="PROSITE" id="PS51007"/>
    </source>
</evidence>
<comment type="similarity">
    <text evidence="2">Belongs to the bacterial PQQ dehydrogenase family.</text>
</comment>
<evidence type="ECO:0000313" key="12">
    <source>
        <dbReference type="Proteomes" id="UP000653797"/>
    </source>
</evidence>
<dbReference type="InterPro" id="IPR011047">
    <property type="entry name" value="Quinoprotein_ADH-like_sf"/>
</dbReference>
<dbReference type="SUPFAM" id="SSF46626">
    <property type="entry name" value="Cytochrome c"/>
    <property type="match status" value="1"/>
</dbReference>
<dbReference type="GO" id="GO:0016614">
    <property type="term" value="F:oxidoreductase activity, acting on CH-OH group of donors"/>
    <property type="evidence" value="ECO:0007669"/>
    <property type="project" value="InterPro"/>
</dbReference>
<dbReference type="PROSITE" id="PS51007">
    <property type="entry name" value="CYTC"/>
    <property type="match status" value="1"/>
</dbReference>
<proteinExistence type="inferred from homology"/>
<dbReference type="InterPro" id="IPR009056">
    <property type="entry name" value="Cyt_c-like_dom"/>
</dbReference>
<dbReference type="SUPFAM" id="SSF50998">
    <property type="entry name" value="Quinoprotein alcohol dehydrogenase-like"/>
    <property type="match status" value="1"/>
</dbReference>
<name>A0A927GE04_9BACT</name>
<dbReference type="InterPro" id="IPR036909">
    <property type="entry name" value="Cyt_c-like_dom_sf"/>
</dbReference>
<dbReference type="GO" id="GO:0046872">
    <property type="term" value="F:metal ion binding"/>
    <property type="evidence" value="ECO:0007669"/>
    <property type="project" value="UniProtKB-KW"/>
</dbReference>
<accession>A0A927GE04</accession>
<dbReference type="PANTHER" id="PTHR32303:SF4">
    <property type="entry name" value="QUINOPROTEIN GLUCOSE DEHYDROGENASE"/>
    <property type="match status" value="1"/>
</dbReference>
<organism evidence="11 12">
    <name type="scientific">Spirosoma validum</name>
    <dbReference type="NCBI Taxonomy" id="2771355"/>
    <lineage>
        <taxon>Bacteria</taxon>
        <taxon>Pseudomonadati</taxon>
        <taxon>Bacteroidota</taxon>
        <taxon>Cytophagia</taxon>
        <taxon>Cytophagales</taxon>
        <taxon>Cytophagaceae</taxon>
        <taxon>Spirosoma</taxon>
    </lineage>
</organism>
<evidence type="ECO:0000256" key="4">
    <source>
        <dbReference type="ARBA" id="ARBA00022723"/>
    </source>
</evidence>
<dbReference type="Gene3D" id="2.140.10.10">
    <property type="entry name" value="Quinoprotein alcohol dehydrogenase-like superfamily"/>
    <property type="match status" value="2"/>
</dbReference>
<dbReference type="Proteomes" id="UP000653797">
    <property type="component" value="Unassembled WGS sequence"/>
</dbReference>
<keyword evidence="3 8" id="KW-0349">Heme</keyword>
<feature type="domain" description="Cytochrome c" evidence="10">
    <location>
        <begin position="484"/>
        <end position="562"/>
    </location>
</feature>
<keyword evidence="12" id="KW-1185">Reference proteome</keyword>
<evidence type="ECO:0000313" key="11">
    <source>
        <dbReference type="EMBL" id="MBD2754105.1"/>
    </source>
</evidence>
<evidence type="ECO:0000256" key="7">
    <source>
        <dbReference type="ARBA" id="ARBA00023004"/>
    </source>
</evidence>
<reference evidence="11" key="1">
    <citation type="submission" date="2020-09" db="EMBL/GenBank/DDBJ databases">
        <authorList>
            <person name="Kim M.K."/>
        </authorList>
    </citation>
    <scope>NUCLEOTIDE SEQUENCE</scope>
    <source>
        <strain evidence="11">BT704</strain>
    </source>
</reference>
<dbReference type="PANTHER" id="PTHR32303">
    <property type="entry name" value="QUINOPROTEIN ALCOHOL DEHYDROGENASE (CYTOCHROME C)"/>
    <property type="match status" value="1"/>
</dbReference>
<dbReference type="GO" id="GO:0009055">
    <property type="term" value="F:electron transfer activity"/>
    <property type="evidence" value="ECO:0007669"/>
    <property type="project" value="InterPro"/>
</dbReference>
<dbReference type="GO" id="GO:0020037">
    <property type="term" value="F:heme binding"/>
    <property type="evidence" value="ECO:0007669"/>
    <property type="project" value="InterPro"/>
</dbReference>
<dbReference type="AlphaFoldDB" id="A0A927GE04"/>
<evidence type="ECO:0000256" key="2">
    <source>
        <dbReference type="ARBA" id="ARBA00008156"/>
    </source>
</evidence>
<dbReference type="GO" id="GO:0048038">
    <property type="term" value="F:quinone binding"/>
    <property type="evidence" value="ECO:0007669"/>
    <property type="project" value="InterPro"/>
</dbReference>
<dbReference type="GO" id="GO:0016020">
    <property type="term" value="C:membrane"/>
    <property type="evidence" value="ECO:0007669"/>
    <property type="project" value="InterPro"/>
</dbReference>
<evidence type="ECO:0000256" key="6">
    <source>
        <dbReference type="ARBA" id="ARBA00023002"/>
    </source>
</evidence>
<keyword evidence="6" id="KW-0560">Oxidoreductase</keyword>
<dbReference type="Pfam" id="PF13442">
    <property type="entry name" value="Cytochrome_CBB3"/>
    <property type="match status" value="1"/>
</dbReference>
<sequence length="719" mass="78851">MKRFILPVAALAALAIGWSQLNQNLTDDKPNDFTNWSEYLGGPDRNHYSALTQINPDNVKNLQVAWRYSTPDSGQIQTSPIIIDGVLYGVMPNVQAFALDAASGKEIWRYGGLKKAGANTSRGVTYWAPKSGETAKDVPRILHAIGPLLYALDAKTGQPIPSFGQDGHIDLHDGLGEQAKDKFIVSNTPGTLFEDLIIMPVRLSEEADAAPGYVRAFNVRTGKLVWTFHTIPHPGEYGYETWPKEAYRNFDVGGANNWSGMAVDRIRGIIYVPTGSPSYDFYGGNRKGQNLFANCLLALDVRTGKRLWHYQAVHHDLWDRDFPAPPNLITVTQNGPDGRPRKIDAVAQVTKTGYVFVFDRVTGKPLFPIREVPIPKSDMPGESTWPTQPVPQKPAPFVRQGMTEADINPNSVDRDSLLTLFRNVGKRPYEPITDKGWALMIPGTDGGAEWGGAAADPDGILYVNANDIPWLYKLIDTPKQDELAHLSPGQRVYAQNCISCHGPERKGNPRSGYPSLVNIGQRRDRPYVMQTVSNGRGMMPGFTALSAEEKNALVAFLFDDEKQEAPGSSVASKAKRPYLPYKITGYNRFQDSQGYPAIKPPWGTLSAINLNTGEYVWKIPLGEEKAFKAKGIANTGTENYGGPVVTASGLIFIGGSRDEKFRAFDKKTGKLLWETDLPAAGFATPATYQIGSKQYVVIACGGGKIGVKKGNQYVAFALP</sequence>
<dbReference type="CDD" id="cd10280">
    <property type="entry name" value="PQQ_mGDH"/>
    <property type="match status" value="1"/>
</dbReference>
<dbReference type="RefSeq" id="WP_191039728.1">
    <property type="nucleotide sequence ID" value="NZ_JACXAA010000004.1"/>
</dbReference>
<gene>
    <name evidence="11" type="ORF">IC230_14445</name>
</gene>
<dbReference type="InterPro" id="IPR002372">
    <property type="entry name" value="PQQ_rpt_dom"/>
</dbReference>
<dbReference type="EMBL" id="JACXAA010000004">
    <property type="protein sequence ID" value="MBD2754105.1"/>
    <property type="molecule type" value="Genomic_DNA"/>
</dbReference>